<reference evidence="1" key="1">
    <citation type="submission" date="2015-11" db="EMBL/GenBank/DDBJ databases">
        <title>De novo transcriptome assembly of four potential Pierce s Disease insect vectors from Arizona vineyards.</title>
        <authorList>
            <person name="Tassone E.E."/>
        </authorList>
    </citation>
    <scope>NUCLEOTIDE SEQUENCE</scope>
</reference>
<name>A0A1B6MSD4_9HEMI</name>
<dbReference type="AlphaFoldDB" id="A0A1B6MSD4"/>
<gene>
    <name evidence="1" type="ORF">g.19473</name>
</gene>
<sequence length="484" mass="55665">DAQEELTQDNKTNHQSVPTQFNFVTIPDIVVDTNNNNLIQFKENGQHNLGRIPILDNNTKTIPRLQNFNCNLESFTSEIIDRSKLCIDQSEVQCKNYCSRPDVIPGIDEVNLKNNNALQKVNDQTLESKSEVKTIGDYHRVLKYPSLEQLPVSSDVVVSEQNISNVKVIDIVNKKDRKENLKNSMSLEDTIEMKLREFRNKATEIEEKKTKFDYSSVVKADHKLRESEISSRSYKISIDIIRVQSKINSKSRLYQRLRENSKRGLTTLQRRNQITGLKREIRELKDLRESLTETSKMFDLAATDSFDNNMKSDINVCSVKHCSNYRVAVEAKKNVASNVSQNSPSSIFKKSLYNRSVGVPRSSYANLERWVSAQSAENRQASLLVLQTEINERSKHLRVLKNRLNYGFLTPYKQKQVSDLSKKIRELQSIEQIFVTDSLQFYPTDLGQEFELGECEIDRGENFSLNDTCFQEDLTAAIHNSTNE</sequence>
<accession>A0A1B6MSD4</accession>
<evidence type="ECO:0000313" key="1">
    <source>
        <dbReference type="EMBL" id="JAT38826.1"/>
    </source>
</evidence>
<feature type="non-terminal residue" evidence="1">
    <location>
        <position position="484"/>
    </location>
</feature>
<dbReference type="EMBL" id="GEBQ01001151">
    <property type="protein sequence ID" value="JAT38826.1"/>
    <property type="molecule type" value="Transcribed_RNA"/>
</dbReference>
<protein>
    <submittedName>
        <fullName evidence="1">Uncharacterized protein</fullName>
    </submittedName>
</protein>
<organism evidence="1">
    <name type="scientific">Graphocephala atropunctata</name>
    <dbReference type="NCBI Taxonomy" id="36148"/>
    <lineage>
        <taxon>Eukaryota</taxon>
        <taxon>Metazoa</taxon>
        <taxon>Ecdysozoa</taxon>
        <taxon>Arthropoda</taxon>
        <taxon>Hexapoda</taxon>
        <taxon>Insecta</taxon>
        <taxon>Pterygota</taxon>
        <taxon>Neoptera</taxon>
        <taxon>Paraneoptera</taxon>
        <taxon>Hemiptera</taxon>
        <taxon>Auchenorrhyncha</taxon>
        <taxon>Membracoidea</taxon>
        <taxon>Cicadellidae</taxon>
        <taxon>Cicadellinae</taxon>
        <taxon>Cicadellini</taxon>
        <taxon>Graphocephala</taxon>
    </lineage>
</organism>
<feature type="non-terminal residue" evidence="1">
    <location>
        <position position="1"/>
    </location>
</feature>
<proteinExistence type="predicted"/>